<keyword evidence="2" id="KW-1185">Reference proteome</keyword>
<accession>A0A8T0UZE3</accession>
<proteinExistence type="predicted"/>
<sequence>MWACGSPVLAIHFFSPTCSQQPYPFAPVARVFPIHPFLLSQRHLLGEHRREGGRRRFLGRAPARSRGGASWGEHRQGMRSVEGGWKTLVESQTLLRCLSTAPPFSSSSSSSSALFPPPLTPISSSHRRADLTSRRLHPRFPRVAAVVLLPQQEQYLSSVWAASAAVDSMDSTQHIHPDSDTSSLIFVM</sequence>
<organism evidence="1 2">
    <name type="scientific">Panicum virgatum</name>
    <name type="common">Blackwell switchgrass</name>
    <dbReference type="NCBI Taxonomy" id="38727"/>
    <lineage>
        <taxon>Eukaryota</taxon>
        <taxon>Viridiplantae</taxon>
        <taxon>Streptophyta</taxon>
        <taxon>Embryophyta</taxon>
        <taxon>Tracheophyta</taxon>
        <taxon>Spermatophyta</taxon>
        <taxon>Magnoliopsida</taxon>
        <taxon>Liliopsida</taxon>
        <taxon>Poales</taxon>
        <taxon>Poaceae</taxon>
        <taxon>PACMAD clade</taxon>
        <taxon>Panicoideae</taxon>
        <taxon>Panicodae</taxon>
        <taxon>Paniceae</taxon>
        <taxon>Panicinae</taxon>
        <taxon>Panicum</taxon>
        <taxon>Panicum sect. Hiantes</taxon>
    </lineage>
</organism>
<dbReference type="AlphaFoldDB" id="A0A8T0UZE3"/>
<evidence type="ECO:0000313" key="1">
    <source>
        <dbReference type="EMBL" id="KAG2627617.1"/>
    </source>
</evidence>
<protein>
    <submittedName>
        <fullName evidence="1">Uncharacterized protein</fullName>
    </submittedName>
</protein>
<comment type="caution">
    <text evidence="1">The sequence shown here is derived from an EMBL/GenBank/DDBJ whole genome shotgun (WGS) entry which is preliminary data.</text>
</comment>
<gene>
    <name evidence="1" type="ORF">PVAP13_3KG129106</name>
</gene>
<dbReference type="Proteomes" id="UP000823388">
    <property type="component" value="Chromosome 3K"/>
</dbReference>
<name>A0A8T0UZE3_PANVG</name>
<evidence type="ECO:0000313" key="2">
    <source>
        <dbReference type="Proteomes" id="UP000823388"/>
    </source>
</evidence>
<dbReference type="EMBL" id="CM029041">
    <property type="protein sequence ID" value="KAG2627617.1"/>
    <property type="molecule type" value="Genomic_DNA"/>
</dbReference>
<reference evidence="1" key="1">
    <citation type="submission" date="2020-05" db="EMBL/GenBank/DDBJ databases">
        <title>WGS assembly of Panicum virgatum.</title>
        <authorList>
            <person name="Lovell J.T."/>
            <person name="Jenkins J."/>
            <person name="Shu S."/>
            <person name="Juenger T.E."/>
            <person name="Schmutz J."/>
        </authorList>
    </citation>
    <scope>NUCLEOTIDE SEQUENCE</scope>
    <source>
        <strain evidence="1">AP13</strain>
    </source>
</reference>